<accession>A0A1F5SL67</accession>
<evidence type="ECO:0000256" key="2">
    <source>
        <dbReference type="ARBA" id="ARBA00022801"/>
    </source>
</evidence>
<dbReference type="PANTHER" id="PTHR43343">
    <property type="entry name" value="PEPTIDASE S12"/>
    <property type="match status" value="1"/>
</dbReference>
<dbReference type="GO" id="GO:0006508">
    <property type="term" value="P:proteolysis"/>
    <property type="evidence" value="ECO:0007669"/>
    <property type="project" value="UniProtKB-KW"/>
</dbReference>
<proteinExistence type="predicted"/>
<evidence type="ECO:0000313" key="4">
    <source>
        <dbReference type="EMBL" id="OGF27399.1"/>
    </source>
</evidence>
<dbReference type="PANTHER" id="PTHR43343:SF3">
    <property type="entry name" value="PROTEASE DO-LIKE 8, CHLOROPLASTIC"/>
    <property type="match status" value="1"/>
</dbReference>
<dbReference type="AlphaFoldDB" id="A0A1F5SL67"/>
<comment type="caution">
    <text evidence="4">The sequence shown here is derived from an EMBL/GenBank/DDBJ whole genome shotgun (WGS) entry which is preliminary data.</text>
</comment>
<dbReference type="GO" id="GO:0008233">
    <property type="term" value="F:peptidase activity"/>
    <property type="evidence" value="ECO:0007669"/>
    <property type="project" value="UniProtKB-KW"/>
</dbReference>
<dbReference type="InterPro" id="IPR051201">
    <property type="entry name" value="Chloro_Bact_Ser_Proteases"/>
</dbReference>
<organism evidence="4 5">
    <name type="scientific">Candidatus Falkowbacteria bacterium RIFOXYA2_FULL_47_19</name>
    <dbReference type="NCBI Taxonomy" id="1797994"/>
    <lineage>
        <taxon>Bacteria</taxon>
        <taxon>Candidatus Falkowiibacteriota</taxon>
    </lineage>
</organism>
<gene>
    <name evidence="4" type="ORF">A2227_02140</name>
</gene>
<dbReference type="Pfam" id="PF13180">
    <property type="entry name" value="PDZ_2"/>
    <property type="match status" value="1"/>
</dbReference>
<dbReference type="Proteomes" id="UP000178367">
    <property type="component" value="Unassembled WGS sequence"/>
</dbReference>
<dbReference type="PROSITE" id="PS50106">
    <property type="entry name" value="PDZ"/>
    <property type="match status" value="1"/>
</dbReference>
<dbReference type="InterPro" id="IPR036034">
    <property type="entry name" value="PDZ_sf"/>
</dbReference>
<protein>
    <recommendedName>
        <fullName evidence="3">PDZ domain-containing protein</fullName>
    </recommendedName>
</protein>
<dbReference type="InterPro" id="IPR001478">
    <property type="entry name" value="PDZ"/>
</dbReference>
<dbReference type="EMBL" id="MFGB01000008">
    <property type="protein sequence ID" value="OGF27399.1"/>
    <property type="molecule type" value="Genomic_DNA"/>
</dbReference>
<dbReference type="Gene3D" id="2.30.42.10">
    <property type="match status" value="1"/>
</dbReference>
<name>A0A1F5SL67_9BACT</name>
<reference evidence="4 5" key="1">
    <citation type="journal article" date="2016" name="Nat. Commun.">
        <title>Thousands of microbial genomes shed light on interconnected biogeochemical processes in an aquifer system.</title>
        <authorList>
            <person name="Anantharaman K."/>
            <person name="Brown C.T."/>
            <person name="Hug L.A."/>
            <person name="Sharon I."/>
            <person name="Castelle C.J."/>
            <person name="Probst A.J."/>
            <person name="Thomas B.C."/>
            <person name="Singh A."/>
            <person name="Wilkins M.J."/>
            <person name="Karaoz U."/>
            <person name="Brodie E.L."/>
            <person name="Williams K.H."/>
            <person name="Hubbard S.S."/>
            <person name="Banfield J.F."/>
        </authorList>
    </citation>
    <scope>NUCLEOTIDE SEQUENCE [LARGE SCALE GENOMIC DNA]</scope>
</reference>
<dbReference type="SUPFAM" id="SSF50156">
    <property type="entry name" value="PDZ domain-like"/>
    <property type="match status" value="1"/>
</dbReference>
<evidence type="ECO:0000313" key="5">
    <source>
        <dbReference type="Proteomes" id="UP000178367"/>
    </source>
</evidence>
<evidence type="ECO:0000259" key="3">
    <source>
        <dbReference type="PROSITE" id="PS50106"/>
    </source>
</evidence>
<sequence>MPNSNNKLITIMILSTLFGLASGIVGSMIARAFLLEKTFNIPLVGDIDFLDDNNGRPSIIIRSADKVVVEQDAKAAETANTANKSIVGIFKKNLSPSLSETVQGTSTVAFDPDNFYRLEDNLAEGFIITSDGWIITDFIPEKMTPALPVTDKVQAAHKKEVLAEYVIISKDKTVYEVDDIIADKTTGYSFWRIKANDLPVTGFVGRKGIANGQQVLAVNWEKWSWVTTVIGKEDDSPLARSSDRTPETLVLADKPDAEFMGSFLFDFSGNLVALINEEGKIKPIYHFTGVINYLLKNKDLKYAGLGINYVDLSALTDGGGKDNVKGALIYKTDKEPAVLPASPAALAGLRPGDIITSVDGMELGSGNDLASVIAEHMAGDEIAIEFLRGGEKKSVKVKLGELK</sequence>
<dbReference type="STRING" id="1797994.A2227_02140"/>
<feature type="domain" description="PDZ" evidence="3">
    <location>
        <begin position="338"/>
        <end position="390"/>
    </location>
</feature>
<evidence type="ECO:0000256" key="1">
    <source>
        <dbReference type="ARBA" id="ARBA00022670"/>
    </source>
</evidence>
<keyword evidence="2" id="KW-0378">Hydrolase</keyword>
<dbReference type="SMART" id="SM00228">
    <property type="entry name" value="PDZ"/>
    <property type="match status" value="1"/>
</dbReference>
<keyword evidence="1" id="KW-0645">Protease</keyword>
<dbReference type="CDD" id="cd06779">
    <property type="entry name" value="cpPDZ_Deg_HtrA-like"/>
    <property type="match status" value="1"/>
</dbReference>